<dbReference type="GO" id="GO:0004252">
    <property type="term" value="F:serine-type endopeptidase activity"/>
    <property type="evidence" value="ECO:0007669"/>
    <property type="project" value="InterPro"/>
</dbReference>
<keyword evidence="8" id="KW-0720">Serine protease</keyword>
<keyword evidence="10" id="KW-1133">Transmembrane helix</keyword>
<dbReference type="PROSITE" id="PS50240">
    <property type="entry name" value="TRYPSIN_DOM"/>
    <property type="match status" value="1"/>
</dbReference>
<dbReference type="InterPro" id="IPR033116">
    <property type="entry name" value="TRYPSIN_SER"/>
</dbReference>
<dbReference type="SMART" id="SM00020">
    <property type="entry name" value="Tryp_SPc"/>
    <property type="match status" value="1"/>
</dbReference>
<comment type="subcellular location">
    <subcellularLocation>
        <location evidence="1">Secreted</location>
    </subcellularLocation>
</comment>
<dbReference type="InterPro" id="IPR043504">
    <property type="entry name" value="Peptidase_S1_PA_chymotrypsin"/>
</dbReference>
<comment type="similarity">
    <text evidence="2">Belongs to the peptidase S1 family.</text>
</comment>
<keyword evidence="4 11" id="KW-0732">Signal</keyword>
<evidence type="ECO:0000256" key="2">
    <source>
        <dbReference type="ARBA" id="ARBA00007664"/>
    </source>
</evidence>
<feature type="compositionally biased region" description="Polar residues" evidence="9">
    <location>
        <begin position="593"/>
        <end position="604"/>
    </location>
</feature>
<feature type="signal peptide" evidence="11">
    <location>
        <begin position="1"/>
        <end position="23"/>
    </location>
</feature>
<dbReference type="GO" id="GO:0005576">
    <property type="term" value="C:extracellular region"/>
    <property type="evidence" value="ECO:0007669"/>
    <property type="project" value="UniProtKB-SubCell"/>
</dbReference>
<dbReference type="InterPro" id="IPR009003">
    <property type="entry name" value="Peptidase_S1_PA"/>
</dbReference>
<evidence type="ECO:0000256" key="8">
    <source>
        <dbReference type="RuleBase" id="RU363034"/>
    </source>
</evidence>
<dbReference type="Pfam" id="PF00089">
    <property type="entry name" value="Trypsin"/>
    <property type="match status" value="1"/>
</dbReference>
<dbReference type="AlphaFoldDB" id="A0A6U3ENH4"/>
<dbReference type="EMBL" id="HBHT01038836">
    <property type="protein sequence ID" value="CAD9992887.1"/>
    <property type="molecule type" value="Transcribed_RNA"/>
</dbReference>
<keyword evidence="6" id="KW-1015">Disulfide bond</keyword>
<evidence type="ECO:0000256" key="4">
    <source>
        <dbReference type="ARBA" id="ARBA00022729"/>
    </source>
</evidence>
<sequence>MVASSSAMATLLLTLSIGSLVRANPLLVREPSNELQTNLEPHPHQEARIQQPHADATKSTTDSEQRDLIVGGTLATVGEFPWFVSTTGGGYCGASLIAPSVVLTAAHCDGLFNPGRTLLVGPTKRDSTFGGALIRTVTRRIVHPLYDDDSLAYDLMLVQINNPVTTIEPLEWNTNSSVPEAGGTNVTVMGFGRTEYETGPVSQDVLRVDLETVADNVCLNRYGANNLQTNIMMCARYPPSGDPKSACQGDSGGPMITMATREDGSKYPLQLGVVSWGVGCGHAFYPGVYARPSGAVEWMKKTICTLSPDCTEPVLETTNPPTPSPVAATTPTLQVTFSYDDQPGETEWDIILVRPSGAQVVIYTGPTYNPLGGQTWTSSFDDFPTGNYLFRVRDANGLKSGAGFQIILENAANPDGVLLASGPSGPFTGFTTTPFQVASATPAPTPVPTPSPTSFPTSAPTLPPIGSSAGTQASPTSMPTQERSCVCLAGPLGCLSHLCDAHEDDQDQCEDLGCTWRPQASTGSTPPPNVEDPDDSNDGTTIIEEEEESDLKKAGMSAVVGLAAAIATFCVLAVCSAFWCGCSNNRDLEVDQLPSTRQPAQPSKSRARGDIAIQRTSTESEDSELGY</sequence>
<dbReference type="GO" id="GO:0006508">
    <property type="term" value="P:proteolysis"/>
    <property type="evidence" value="ECO:0007669"/>
    <property type="project" value="UniProtKB-KW"/>
</dbReference>
<feature type="compositionally biased region" description="Pro residues" evidence="9">
    <location>
        <begin position="443"/>
        <end position="453"/>
    </location>
</feature>
<keyword evidence="8" id="KW-0645">Protease</keyword>
<keyword evidence="5" id="KW-0843">Virulence</keyword>
<keyword evidence="7" id="KW-0325">Glycoprotein</keyword>
<dbReference type="FunFam" id="2.40.10.10:FF:000054">
    <property type="entry name" value="Complement C1r subcomponent"/>
    <property type="match status" value="1"/>
</dbReference>
<name>A0A6U3ENH4_9STRA</name>
<keyword evidence="10" id="KW-0472">Membrane</keyword>
<dbReference type="EMBL" id="HBHT01038837">
    <property type="protein sequence ID" value="CAD9992889.1"/>
    <property type="molecule type" value="Transcribed_RNA"/>
</dbReference>
<dbReference type="InterPro" id="IPR018114">
    <property type="entry name" value="TRYPSIN_HIS"/>
</dbReference>
<feature type="chain" id="PRO_5035585439" description="Peptidase S1 domain-containing protein" evidence="11">
    <location>
        <begin position="24"/>
        <end position="627"/>
    </location>
</feature>
<feature type="region of interest" description="Disordered" evidence="9">
    <location>
        <begin position="439"/>
        <end position="477"/>
    </location>
</feature>
<evidence type="ECO:0000256" key="9">
    <source>
        <dbReference type="SAM" id="MobiDB-lite"/>
    </source>
</evidence>
<feature type="compositionally biased region" description="Polar residues" evidence="9">
    <location>
        <begin position="468"/>
        <end position="477"/>
    </location>
</feature>
<feature type="domain" description="Peptidase S1" evidence="12">
    <location>
        <begin position="69"/>
        <end position="304"/>
    </location>
</feature>
<feature type="transmembrane region" description="Helical" evidence="10">
    <location>
        <begin position="558"/>
        <end position="579"/>
    </location>
</feature>
<dbReference type="PROSITE" id="PS00135">
    <property type="entry name" value="TRYPSIN_SER"/>
    <property type="match status" value="1"/>
</dbReference>
<evidence type="ECO:0000313" key="14">
    <source>
        <dbReference type="EMBL" id="CAD9992889.1"/>
    </source>
</evidence>
<evidence type="ECO:0000256" key="3">
    <source>
        <dbReference type="ARBA" id="ARBA00022525"/>
    </source>
</evidence>
<keyword evidence="3" id="KW-0964">Secreted</keyword>
<evidence type="ECO:0000256" key="11">
    <source>
        <dbReference type="SAM" id="SignalP"/>
    </source>
</evidence>
<evidence type="ECO:0000313" key="13">
    <source>
        <dbReference type="EMBL" id="CAD9992887.1"/>
    </source>
</evidence>
<organism evidence="14">
    <name type="scientific">Entomoneis paludosa</name>
    <dbReference type="NCBI Taxonomy" id="265537"/>
    <lineage>
        <taxon>Eukaryota</taxon>
        <taxon>Sar</taxon>
        <taxon>Stramenopiles</taxon>
        <taxon>Ochrophyta</taxon>
        <taxon>Bacillariophyta</taxon>
        <taxon>Bacillariophyceae</taxon>
        <taxon>Bacillariophycidae</taxon>
        <taxon>Entomoneidaceae</taxon>
        <taxon>Entomoneis</taxon>
    </lineage>
</organism>
<dbReference type="InterPro" id="IPR050430">
    <property type="entry name" value="Peptidase_S1"/>
</dbReference>
<evidence type="ECO:0000256" key="6">
    <source>
        <dbReference type="ARBA" id="ARBA00023157"/>
    </source>
</evidence>
<dbReference type="InterPro" id="IPR001254">
    <property type="entry name" value="Trypsin_dom"/>
</dbReference>
<dbReference type="CDD" id="cd00190">
    <property type="entry name" value="Tryp_SPc"/>
    <property type="match status" value="1"/>
</dbReference>
<dbReference type="PANTHER" id="PTHR24276:SF91">
    <property type="entry name" value="AT26814P-RELATED"/>
    <property type="match status" value="1"/>
</dbReference>
<dbReference type="PANTHER" id="PTHR24276">
    <property type="entry name" value="POLYSERASE-RELATED"/>
    <property type="match status" value="1"/>
</dbReference>
<accession>A0A6U3ENH4</accession>
<feature type="compositionally biased region" description="Acidic residues" evidence="9">
    <location>
        <begin position="531"/>
        <end position="540"/>
    </location>
</feature>
<evidence type="ECO:0000256" key="1">
    <source>
        <dbReference type="ARBA" id="ARBA00004613"/>
    </source>
</evidence>
<dbReference type="PROSITE" id="PS00134">
    <property type="entry name" value="TRYPSIN_HIS"/>
    <property type="match status" value="1"/>
</dbReference>
<dbReference type="PRINTS" id="PR00722">
    <property type="entry name" value="CHYMOTRYPSIN"/>
</dbReference>
<protein>
    <recommendedName>
        <fullName evidence="12">Peptidase S1 domain-containing protein</fullName>
    </recommendedName>
</protein>
<dbReference type="SUPFAM" id="SSF50494">
    <property type="entry name" value="Trypsin-like serine proteases"/>
    <property type="match status" value="1"/>
</dbReference>
<dbReference type="InterPro" id="IPR001314">
    <property type="entry name" value="Peptidase_S1A"/>
</dbReference>
<evidence type="ECO:0000259" key="12">
    <source>
        <dbReference type="PROSITE" id="PS50240"/>
    </source>
</evidence>
<feature type="region of interest" description="Disordered" evidence="9">
    <location>
        <begin position="593"/>
        <end position="627"/>
    </location>
</feature>
<evidence type="ECO:0000256" key="10">
    <source>
        <dbReference type="SAM" id="Phobius"/>
    </source>
</evidence>
<evidence type="ECO:0000256" key="5">
    <source>
        <dbReference type="ARBA" id="ARBA00023026"/>
    </source>
</evidence>
<reference evidence="14" key="1">
    <citation type="submission" date="2021-01" db="EMBL/GenBank/DDBJ databases">
        <authorList>
            <person name="Corre E."/>
            <person name="Pelletier E."/>
            <person name="Niang G."/>
            <person name="Scheremetjew M."/>
            <person name="Finn R."/>
            <person name="Kale V."/>
            <person name="Holt S."/>
            <person name="Cochrane G."/>
            <person name="Meng A."/>
            <person name="Brown T."/>
            <person name="Cohen L."/>
        </authorList>
    </citation>
    <scope>NUCLEOTIDE SEQUENCE</scope>
    <source>
        <strain evidence="14">CCMP125</strain>
    </source>
</reference>
<evidence type="ECO:0000256" key="7">
    <source>
        <dbReference type="ARBA" id="ARBA00023180"/>
    </source>
</evidence>
<keyword evidence="8" id="KW-0378">Hydrolase</keyword>
<feature type="region of interest" description="Disordered" evidence="9">
    <location>
        <begin position="520"/>
        <end position="540"/>
    </location>
</feature>
<dbReference type="Gene3D" id="2.40.10.10">
    <property type="entry name" value="Trypsin-like serine proteases"/>
    <property type="match status" value="1"/>
</dbReference>
<proteinExistence type="inferred from homology"/>
<feature type="region of interest" description="Disordered" evidence="9">
    <location>
        <begin position="43"/>
        <end position="65"/>
    </location>
</feature>
<keyword evidence="10" id="KW-0812">Transmembrane</keyword>
<gene>
    <name evidence="13" type="ORF">APAL1065_LOCUS26108</name>
    <name evidence="14" type="ORF">APAL1065_LOCUS26109</name>
</gene>